<keyword evidence="2" id="KW-1185">Reference proteome</keyword>
<dbReference type="RefSeq" id="WP_229954956.1">
    <property type="nucleotide sequence ID" value="NZ_BAAAEM010000002.1"/>
</dbReference>
<evidence type="ECO:0000313" key="2">
    <source>
        <dbReference type="Proteomes" id="UP001500713"/>
    </source>
</evidence>
<gene>
    <name evidence="1" type="ORF">GCM10009096_17030</name>
</gene>
<accession>A0ABN1AGE5</accession>
<name>A0ABN1AGE5_9SPHN</name>
<evidence type="ECO:0000313" key="1">
    <source>
        <dbReference type="EMBL" id="GAA0475905.1"/>
    </source>
</evidence>
<comment type="caution">
    <text evidence="1">The sequence shown here is derived from an EMBL/GenBank/DDBJ whole genome shotgun (WGS) entry which is preliminary data.</text>
</comment>
<sequence>METNSNISAETEILALQALGWVLQDEDRAQRLLALTGLDPRELRSGLEDPAMLSSLLGFLANHEPDLVACADAIGVPPEKLAVAAQYLNNPGDFT</sequence>
<dbReference type="InterPro" id="IPR021955">
    <property type="entry name" value="DUF3572"/>
</dbReference>
<proteinExistence type="predicted"/>
<protein>
    <submittedName>
        <fullName evidence="1">DUF3572 domain-containing protein</fullName>
    </submittedName>
</protein>
<organism evidence="1 2">
    <name type="scientific">Parasphingorhabdus litoris</name>
    <dbReference type="NCBI Taxonomy" id="394733"/>
    <lineage>
        <taxon>Bacteria</taxon>
        <taxon>Pseudomonadati</taxon>
        <taxon>Pseudomonadota</taxon>
        <taxon>Alphaproteobacteria</taxon>
        <taxon>Sphingomonadales</taxon>
        <taxon>Sphingomonadaceae</taxon>
        <taxon>Parasphingorhabdus</taxon>
    </lineage>
</organism>
<reference evidence="1 2" key="1">
    <citation type="journal article" date="2019" name="Int. J. Syst. Evol. Microbiol.">
        <title>The Global Catalogue of Microorganisms (GCM) 10K type strain sequencing project: providing services to taxonomists for standard genome sequencing and annotation.</title>
        <authorList>
            <consortium name="The Broad Institute Genomics Platform"/>
            <consortium name="The Broad Institute Genome Sequencing Center for Infectious Disease"/>
            <person name="Wu L."/>
            <person name="Ma J."/>
        </authorList>
    </citation>
    <scope>NUCLEOTIDE SEQUENCE [LARGE SCALE GENOMIC DNA]</scope>
    <source>
        <strain evidence="1 2">JCM 14162</strain>
    </source>
</reference>
<dbReference type="Proteomes" id="UP001500713">
    <property type="component" value="Unassembled WGS sequence"/>
</dbReference>
<dbReference type="EMBL" id="BAAAEM010000002">
    <property type="protein sequence ID" value="GAA0475905.1"/>
    <property type="molecule type" value="Genomic_DNA"/>
</dbReference>
<dbReference type="Pfam" id="PF12096">
    <property type="entry name" value="DUF3572"/>
    <property type="match status" value="1"/>
</dbReference>